<proteinExistence type="predicted"/>
<feature type="transmembrane region" description="Helical" evidence="3">
    <location>
        <begin position="143"/>
        <end position="160"/>
    </location>
</feature>
<dbReference type="Gene3D" id="1.20.1250.20">
    <property type="entry name" value="MFS general substrate transporter like domains"/>
    <property type="match status" value="2"/>
</dbReference>
<dbReference type="SUPFAM" id="SSF103473">
    <property type="entry name" value="MFS general substrate transporter"/>
    <property type="match status" value="1"/>
</dbReference>
<dbReference type="OrthoDB" id="40033at2759"/>
<evidence type="ECO:0000256" key="2">
    <source>
        <dbReference type="SAM" id="MobiDB-lite"/>
    </source>
</evidence>
<feature type="transmembrane region" description="Helical" evidence="3">
    <location>
        <begin position="48"/>
        <end position="67"/>
    </location>
</feature>
<dbReference type="GO" id="GO:0016020">
    <property type="term" value="C:membrane"/>
    <property type="evidence" value="ECO:0007669"/>
    <property type="project" value="UniProtKB-SubCell"/>
</dbReference>
<comment type="subcellular location">
    <subcellularLocation>
        <location evidence="1">Membrane</location>
        <topology evidence="1">Multi-pass membrane protein</topology>
    </subcellularLocation>
</comment>
<feature type="transmembrane region" description="Helical" evidence="3">
    <location>
        <begin position="337"/>
        <end position="363"/>
    </location>
</feature>
<dbReference type="InParanoid" id="A0A1E7FSC7"/>
<evidence type="ECO:0000256" key="3">
    <source>
        <dbReference type="SAM" id="Phobius"/>
    </source>
</evidence>
<feature type="compositionally biased region" description="Polar residues" evidence="2">
    <location>
        <begin position="485"/>
        <end position="497"/>
    </location>
</feature>
<dbReference type="InterPro" id="IPR011701">
    <property type="entry name" value="MFS"/>
</dbReference>
<organism evidence="5 6">
    <name type="scientific">Fragilariopsis cylindrus CCMP1102</name>
    <dbReference type="NCBI Taxonomy" id="635003"/>
    <lineage>
        <taxon>Eukaryota</taxon>
        <taxon>Sar</taxon>
        <taxon>Stramenopiles</taxon>
        <taxon>Ochrophyta</taxon>
        <taxon>Bacillariophyta</taxon>
        <taxon>Bacillariophyceae</taxon>
        <taxon>Bacillariophycidae</taxon>
        <taxon>Bacillariales</taxon>
        <taxon>Bacillariaceae</taxon>
        <taxon>Fragilariopsis</taxon>
    </lineage>
</organism>
<feature type="transmembrane region" description="Helical" evidence="3">
    <location>
        <begin position="117"/>
        <end position="137"/>
    </location>
</feature>
<name>A0A1E7FSC7_9STRA</name>
<accession>A0A1E7FSC7</accession>
<dbReference type="AlphaFoldDB" id="A0A1E7FSC7"/>
<evidence type="ECO:0000256" key="1">
    <source>
        <dbReference type="ARBA" id="ARBA00004141"/>
    </source>
</evidence>
<dbReference type="InterPro" id="IPR036259">
    <property type="entry name" value="MFS_trans_sf"/>
</dbReference>
<keyword evidence="6" id="KW-1185">Reference proteome</keyword>
<feature type="transmembrane region" description="Helical" evidence="3">
    <location>
        <begin position="87"/>
        <end position="110"/>
    </location>
</feature>
<evidence type="ECO:0000313" key="5">
    <source>
        <dbReference type="EMBL" id="OEU21005.1"/>
    </source>
</evidence>
<protein>
    <submittedName>
        <fullName evidence="5">MFS general substrate transporter</fullName>
    </submittedName>
</protein>
<dbReference type="GO" id="GO:0022857">
    <property type="term" value="F:transmembrane transporter activity"/>
    <property type="evidence" value="ECO:0007669"/>
    <property type="project" value="InterPro"/>
</dbReference>
<sequence length="497" mass="53969">MQAVFLLSSKNFSEKQIGILFLVFGLSQFACMTQAGYLLDYSNHKIEWVNYSGIVTSILTVVTAVTAQDGGGNMGFMILLKIIQGGASAIISPGFNSVTLGIVGSTGFTVQVAKNRTMLHIGTALIAAVGSLAAYLLYPNIGAVFMVSPLTMIGVYYNMVRIRPDHVDRDAARALIIESPTMTEYEHLETQQSMGSHILDDSSYEGNEYIADISQESSSAPQKPRPRTPLAVLLDPTLVLFTLIVFCFHMANSSVLPLVMQSLAVEDEKSGILLSGMCILVGQGFMAWFAKICGEYSPKWGRKGLILAALSSLTVRCLLLTFLMAAADEVVTTTGSIIVKSLIISTQLLDSVGAGIMGTMHILVTNDLSSGSGRFSLMMGITSSAMCLGATVSGYLGQSIAEDYGYAMAFSSLGALSLVPLLLYTFFMPETLPDYERPQNRKKRLVAMLKKLNEQRRRFFRRKNKQRVTVKIEGDSDKHEGLVPPSSSTTNPKTEFV</sequence>
<dbReference type="PROSITE" id="PS50850">
    <property type="entry name" value="MFS"/>
    <property type="match status" value="1"/>
</dbReference>
<feature type="transmembrane region" description="Helical" evidence="3">
    <location>
        <begin position="271"/>
        <end position="293"/>
    </location>
</feature>
<feature type="transmembrane region" description="Helical" evidence="3">
    <location>
        <begin position="17"/>
        <end position="39"/>
    </location>
</feature>
<dbReference type="Proteomes" id="UP000095751">
    <property type="component" value="Unassembled WGS sequence"/>
</dbReference>
<keyword evidence="3" id="KW-0472">Membrane</keyword>
<feature type="transmembrane region" description="Helical" evidence="3">
    <location>
        <begin position="230"/>
        <end position="251"/>
    </location>
</feature>
<feature type="transmembrane region" description="Helical" evidence="3">
    <location>
        <begin position="375"/>
        <end position="398"/>
    </location>
</feature>
<evidence type="ECO:0000313" key="6">
    <source>
        <dbReference type="Proteomes" id="UP000095751"/>
    </source>
</evidence>
<feature type="transmembrane region" description="Helical" evidence="3">
    <location>
        <begin position="404"/>
        <end position="427"/>
    </location>
</feature>
<keyword evidence="3" id="KW-1133">Transmembrane helix</keyword>
<reference evidence="5 6" key="1">
    <citation type="submission" date="2016-09" db="EMBL/GenBank/DDBJ databases">
        <title>Extensive genetic diversity and differential bi-allelic expression allows diatom success in the polar Southern Ocean.</title>
        <authorList>
            <consortium name="DOE Joint Genome Institute"/>
            <person name="Mock T."/>
            <person name="Otillar R.P."/>
            <person name="Strauss J."/>
            <person name="Dupont C."/>
            <person name="Frickenhaus S."/>
            <person name="Maumus F."/>
            <person name="Mcmullan M."/>
            <person name="Sanges R."/>
            <person name="Schmutz J."/>
            <person name="Toseland A."/>
            <person name="Valas R."/>
            <person name="Veluchamy A."/>
            <person name="Ward B.J."/>
            <person name="Allen A."/>
            <person name="Barry K."/>
            <person name="Falciatore A."/>
            <person name="Ferrante M."/>
            <person name="Fortunato A.E."/>
            <person name="Gloeckner G."/>
            <person name="Gruber A."/>
            <person name="Hipkin R."/>
            <person name="Janech M."/>
            <person name="Kroth P."/>
            <person name="Leese F."/>
            <person name="Lindquist E."/>
            <person name="Lyon B.R."/>
            <person name="Martin J."/>
            <person name="Mayer C."/>
            <person name="Parker M."/>
            <person name="Quesneville H."/>
            <person name="Raymond J."/>
            <person name="Uhlig C."/>
            <person name="Valentin K.U."/>
            <person name="Worden A.Z."/>
            <person name="Armbrust E.V."/>
            <person name="Bowler C."/>
            <person name="Green B."/>
            <person name="Moulton V."/>
            <person name="Van Oosterhout C."/>
            <person name="Grigoriev I."/>
        </authorList>
    </citation>
    <scope>NUCLEOTIDE SEQUENCE [LARGE SCALE GENOMIC DNA]</scope>
    <source>
        <strain evidence="5 6">CCMP1102</strain>
    </source>
</reference>
<dbReference type="PANTHER" id="PTHR23539:SF1">
    <property type="entry name" value="MAJOR FACILITATOR SUPERFAMILY (MFS) PROFILE DOMAIN-CONTAINING PROTEIN"/>
    <property type="match status" value="1"/>
</dbReference>
<feature type="compositionally biased region" description="Basic and acidic residues" evidence="2">
    <location>
        <begin position="470"/>
        <end position="481"/>
    </location>
</feature>
<dbReference type="Pfam" id="PF07690">
    <property type="entry name" value="MFS_1"/>
    <property type="match status" value="1"/>
</dbReference>
<feature type="transmembrane region" description="Helical" evidence="3">
    <location>
        <begin position="305"/>
        <end position="325"/>
    </location>
</feature>
<keyword evidence="3" id="KW-0812">Transmembrane</keyword>
<dbReference type="PANTHER" id="PTHR23539">
    <property type="entry name" value="MFS TRANSPORTER"/>
    <property type="match status" value="1"/>
</dbReference>
<dbReference type="KEGG" id="fcy:FRACYDRAFT_167335"/>
<feature type="domain" description="Major facilitator superfamily (MFS) profile" evidence="4">
    <location>
        <begin position="228"/>
        <end position="497"/>
    </location>
</feature>
<feature type="region of interest" description="Disordered" evidence="2">
    <location>
        <begin position="470"/>
        <end position="497"/>
    </location>
</feature>
<evidence type="ECO:0000259" key="4">
    <source>
        <dbReference type="PROSITE" id="PS50850"/>
    </source>
</evidence>
<gene>
    <name evidence="5" type="ORF">FRACYDRAFT_167335</name>
</gene>
<dbReference type="EMBL" id="KV784354">
    <property type="protein sequence ID" value="OEU21005.1"/>
    <property type="molecule type" value="Genomic_DNA"/>
</dbReference>
<dbReference type="InterPro" id="IPR020846">
    <property type="entry name" value="MFS_dom"/>
</dbReference>